<protein>
    <submittedName>
        <fullName evidence="1">DUF1647 domain-containing protein</fullName>
    </submittedName>
</protein>
<dbReference type="RefSeq" id="WP_263050449.1">
    <property type="nucleotide sequence ID" value="NZ_CP106735.1"/>
</dbReference>
<accession>A0ABY6CXQ2</accession>
<dbReference type="Pfam" id="PF07801">
    <property type="entry name" value="DUF1647"/>
    <property type="match status" value="1"/>
</dbReference>
<dbReference type="Gene3D" id="3.90.550.10">
    <property type="entry name" value="Spore Coat Polysaccharide Biosynthesis Protein SpsA, Chain A"/>
    <property type="match status" value="1"/>
</dbReference>
<name>A0ABY6CXQ2_9BACT</name>
<evidence type="ECO:0000313" key="2">
    <source>
        <dbReference type="Proteomes" id="UP001062165"/>
    </source>
</evidence>
<reference evidence="1" key="1">
    <citation type="submission" date="2022-10" db="EMBL/GenBank/DDBJ databases">
        <title>Comparative genomics and taxonomic characterization of three novel marine species of genus Reichenbachiella exhibiting antioxidant and polysaccharide degradation activities.</title>
        <authorList>
            <person name="Muhammad N."/>
            <person name="Lee Y.-J."/>
            <person name="Ko J."/>
            <person name="Kim S.-G."/>
        </authorList>
    </citation>
    <scope>NUCLEOTIDE SEQUENCE</scope>
    <source>
        <strain evidence="1">Wsw4-B4</strain>
    </source>
</reference>
<organism evidence="1 2">
    <name type="scientific">Reichenbachiella carrageenanivorans</name>
    <dbReference type="NCBI Taxonomy" id="2979869"/>
    <lineage>
        <taxon>Bacteria</taxon>
        <taxon>Pseudomonadati</taxon>
        <taxon>Bacteroidota</taxon>
        <taxon>Cytophagia</taxon>
        <taxon>Cytophagales</taxon>
        <taxon>Reichenbachiellaceae</taxon>
        <taxon>Reichenbachiella</taxon>
    </lineage>
</organism>
<keyword evidence="2" id="KW-1185">Reference proteome</keyword>
<dbReference type="InterPro" id="IPR029044">
    <property type="entry name" value="Nucleotide-diphossugar_trans"/>
</dbReference>
<dbReference type="InterPro" id="IPR012444">
    <property type="entry name" value="DUF1647"/>
</dbReference>
<evidence type="ECO:0000313" key="1">
    <source>
        <dbReference type="EMBL" id="UXX78704.1"/>
    </source>
</evidence>
<dbReference type="PANTHER" id="PTHR31389:SF4">
    <property type="entry name" value="LD39211P"/>
    <property type="match status" value="1"/>
</dbReference>
<dbReference type="PANTHER" id="PTHR31389">
    <property type="entry name" value="LD39211P"/>
    <property type="match status" value="1"/>
</dbReference>
<gene>
    <name evidence="1" type="ORF">N7E81_15195</name>
</gene>
<sequence length="276" mass="32561">MTKLNVILTAADEFYFRTFCQFVYSFNKQKEYENSELICYDLGFNEDQKSHLNQLIKKVPNLSVRNFDFSKYPKFVQLEFRTYSFKPIMVNEIFEEKQGNLLWLDSATILNEPLTYVWDQIDQYGLYAPIGGSGTLKEWTLQPTLDYMNVPESHYYVRNICGCMCGFGYHNADIRALVSEWKRYSLIHECIKPKGANRYNHKDDQSVLTILLNQFKDSKGIHLTKDEVNISSPHPVKFLSVRNKLKPDFPYSLNWLSVFYFNLRKKVDVWVNKIKS</sequence>
<proteinExistence type="predicted"/>
<dbReference type="EMBL" id="CP106735">
    <property type="protein sequence ID" value="UXX78704.1"/>
    <property type="molecule type" value="Genomic_DNA"/>
</dbReference>
<dbReference type="Proteomes" id="UP001062165">
    <property type="component" value="Chromosome"/>
</dbReference>